<dbReference type="AlphaFoldDB" id="A0AA39XRL0"/>
<dbReference type="EMBL" id="JAULSV010000007">
    <property type="protein sequence ID" value="KAK0638814.1"/>
    <property type="molecule type" value="Genomic_DNA"/>
</dbReference>
<sequence length="73" mass="7727">MAEGWHPVPESGGEASGTQSPGAVICSNRWAGGRGKRELSGSPNLGARFENCLAARKEDEVEPALGQRRACQF</sequence>
<gene>
    <name evidence="2" type="ORF">B0T16DRAFT_421882</name>
</gene>
<dbReference type="Proteomes" id="UP001174936">
    <property type="component" value="Unassembled WGS sequence"/>
</dbReference>
<evidence type="ECO:0000313" key="3">
    <source>
        <dbReference type="Proteomes" id="UP001174936"/>
    </source>
</evidence>
<evidence type="ECO:0000256" key="1">
    <source>
        <dbReference type="SAM" id="MobiDB-lite"/>
    </source>
</evidence>
<comment type="caution">
    <text evidence="2">The sequence shown here is derived from an EMBL/GenBank/DDBJ whole genome shotgun (WGS) entry which is preliminary data.</text>
</comment>
<accession>A0AA39XRL0</accession>
<keyword evidence="3" id="KW-1185">Reference proteome</keyword>
<proteinExistence type="predicted"/>
<feature type="region of interest" description="Disordered" evidence="1">
    <location>
        <begin position="1"/>
        <end position="27"/>
    </location>
</feature>
<reference evidence="2" key="1">
    <citation type="submission" date="2023-06" db="EMBL/GenBank/DDBJ databases">
        <title>Genome-scale phylogeny and comparative genomics of the fungal order Sordariales.</title>
        <authorList>
            <consortium name="Lawrence Berkeley National Laboratory"/>
            <person name="Hensen N."/>
            <person name="Bonometti L."/>
            <person name="Westerberg I."/>
            <person name="Brannstrom I.O."/>
            <person name="Guillou S."/>
            <person name="Cros-Aarteil S."/>
            <person name="Calhoun S."/>
            <person name="Haridas S."/>
            <person name="Kuo A."/>
            <person name="Mondo S."/>
            <person name="Pangilinan J."/>
            <person name="Riley R."/>
            <person name="Labutti K."/>
            <person name="Andreopoulos B."/>
            <person name="Lipzen A."/>
            <person name="Chen C."/>
            <person name="Yanf M."/>
            <person name="Daum C."/>
            <person name="Ng V."/>
            <person name="Clum A."/>
            <person name="Steindorff A."/>
            <person name="Ohm R."/>
            <person name="Martin F."/>
            <person name="Silar P."/>
            <person name="Natvig D."/>
            <person name="Lalanne C."/>
            <person name="Gautier V."/>
            <person name="Ament-Velasquez S.L."/>
            <person name="Kruys A."/>
            <person name="Hutchinson M.I."/>
            <person name="Powell A.J."/>
            <person name="Barry K."/>
            <person name="Miller A.N."/>
            <person name="Grigoriev I.V."/>
            <person name="Debuchy R."/>
            <person name="Gladieux P."/>
            <person name="Thoren M.H."/>
            <person name="Johannesson H."/>
        </authorList>
    </citation>
    <scope>NUCLEOTIDE SEQUENCE</scope>
    <source>
        <strain evidence="2">SMH2532-1</strain>
    </source>
</reference>
<organism evidence="2 3">
    <name type="scientific">Cercophora newfieldiana</name>
    <dbReference type="NCBI Taxonomy" id="92897"/>
    <lineage>
        <taxon>Eukaryota</taxon>
        <taxon>Fungi</taxon>
        <taxon>Dikarya</taxon>
        <taxon>Ascomycota</taxon>
        <taxon>Pezizomycotina</taxon>
        <taxon>Sordariomycetes</taxon>
        <taxon>Sordariomycetidae</taxon>
        <taxon>Sordariales</taxon>
        <taxon>Lasiosphaeriaceae</taxon>
        <taxon>Cercophora</taxon>
    </lineage>
</organism>
<evidence type="ECO:0000313" key="2">
    <source>
        <dbReference type="EMBL" id="KAK0638814.1"/>
    </source>
</evidence>
<protein>
    <submittedName>
        <fullName evidence="2">Uncharacterized protein</fullName>
    </submittedName>
</protein>
<name>A0AA39XRL0_9PEZI</name>